<evidence type="ECO:0000313" key="2">
    <source>
        <dbReference type="Proteomes" id="UP001227192"/>
    </source>
</evidence>
<gene>
    <name evidence="1" type="ORF">VN97_g7351</name>
</gene>
<reference evidence="1" key="1">
    <citation type="submission" date="2015-06" db="EMBL/GenBank/DDBJ databases">
        <authorList>
            <person name="Nguyen H."/>
        </authorList>
    </citation>
    <scope>NUCLEOTIDE SEQUENCE</scope>
    <source>
        <strain evidence="1">DAOM 180753</strain>
    </source>
</reference>
<name>A0AAI9X7G8_PENTH</name>
<comment type="caution">
    <text evidence="1">The sequence shown here is derived from an EMBL/GenBank/DDBJ whole genome shotgun (WGS) entry which is preliminary data.</text>
</comment>
<proteinExistence type="predicted"/>
<dbReference type="EMBL" id="LACB01000234">
    <property type="protein sequence ID" value="KAJ9485998.1"/>
    <property type="molecule type" value="Genomic_DNA"/>
</dbReference>
<dbReference type="Proteomes" id="UP001227192">
    <property type="component" value="Unassembled WGS sequence"/>
</dbReference>
<accession>A0AAI9X7G8</accession>
<sequence>MNARGPRGREKTSGSPVLRILFSTPDVRYQIQNMSSQTLHLASYSRIKQKLRSDLCGSNILGILQTGRDSRSWSIFGQKYM</sequence>
<protein>
    <submittedName>
        <fullName evidence="1">Uncharacterized protein</fullName>
    </submittedName>
</protein>
<dbReference type="AlphaFoldDB" id="A0AAI9X7G8"/>
<evidence type="ECO:0000313" key="1">
    <source>
        <dbReference type="EMBL" id="KAJ9485998.1"/>
    </source>
</evidence>
<keyword evidence="2" id="KW-1185">Reference proteome</keyword>
<organism evidence="1 2">
    <name type="scientific">Penicillium thymicola</name>
    <dbReference type="NCBI Taxonomy" id="293382"/>
    <lineage>
        <taxon>Eukaryota</taxon>
        <taxon>Fungi</taxon>
        <taxon>Dikarya</taxon>
        <taxon>Ascomycota</taxon>
        <taxon>Pezizomycotina</taxon>
        <taxon>Eurotiomycetes</taxon>
        <taxon>Eurotiomycetidae</taxon>
        <taxon>Eurotiales</taxon>
        <taxon>Aspergillaceae</taxon>
        <taxon>Penicillium</taxon>
    </lineage>
</organism>
<reference evidence="1" key="2">
    <citation type="journal article" date="2016" name="Fungal Biol.">
        <title>Ochratoxin A production by Penicillium thymicola.</title>
        <authorList>
            <person name="Nguyen H.D.T."/>
            <person name="McMullin D.R."/>
            <person name="Ponomareva E."/>
            <person name="Riley R."/>
            <person name="Pomraning K.R."/>
            <person name="Baker S.E."/>
            <person name="Seifert K.A."/>
        </authorList>
    </citation>
    <scope>NUCLEOTIDE SEQUENCE</scope>
    <source>
        <strain evidence="1">DAOM 180753</strain>
    </source>
</reference>